<dbReference type="SUPFAM" id="SSF52540">
    <property type="entry name" value="P-loop containing nucleoside triphosphate hydrolases"/>
    <property type="match status" value="1"/>
</dbReference>
<dbReference type="EMBL" id="WKPO01000008">
    <property type="protein sequence ID" value="MSB48496.1"/>
    <property type="molecule type" value="Genomic_DNA"/>
</dbReference>
<dbReference type="GO" id="GO:0015421">
    <property type="term" value="F:ABC-type oligopeptide transporter activity"/>
    <property type="evidence" value="ECO:0007669"/>
    <property type="project" value="TreeGrafter"/>
</dbReference>
<dbReference type="PANTHER" id="PTHR43394:SF1">
    <property type="entry name" value="ATP-BINDING CASSETTE SUB-FAMILY B MEMBER 10, MITOCHONDRIAL"/>
    <property type="match status" value="1"/>
</dbReference>
<keyword evidence="2" id="KW-0547">Nucleotide-binding</keyword>
<dbReference type="GO" id="GO:0005524">
    <property type="term" value="F:ATP binding"/>
    <property type="evidence" value="ECO:0007669"/>
    <property type="project" value="UniProtKB-KW"/>
</dbReference>
<name>A0A6I2RFK5_FLAPL</name>
<dbReference type="InterPro" id="IPR003439">
    <property type="entry name" value="ABC_transporter-like_ATP-bd"/>
</dbReference>
<accession>A0A6I2RFK5</accession>
<keyword evidence="2" id="KW-0067">ATP-binding</keyword>
<gene>
    <name evidence="2" type="ORF">GKE90_07240</name>
</gene>
<dbReference type="AlphaFoldDB" id="A0A6I2RFK5"/>
<dbReference type="Pfam" id="PF00005">
    <property type="entry name" value="ABC_tran"/>
    <property type="match status" value="1"/>
</dbReference>
<proteinExistence type="predicted"/>
<dbReference type="InterPro" id="IPR039421">
    <property type="entry name" value="Type_1_exporter"/>
</dbReference>
<dbReference type="PANTHER" id="PTHR43394">
    <property type="entry name" value="ATP-DEPENDENT PERMEASE MDL1, MITOCHONDRIAL"/>
    <property type="match status" value="1"/>
</dbReference>
<comment type="caution">
    <text evidence="2">The sequence shown here is derived from an EMBL/GenBank/DDBJ whole genome shotgun (WGS) entry which is preliminary data.</text>
</comment>
<reference evidence="2 3" key="1">
    <citation type="journal article" date="2019" name="Nat. Med.">
        <title>A library of human gut bacterial isolates paired with longitudinal multiomics data enables mechanistic microbiome research.</title>
        <authorList>
            <person name="Poyet M."/>
            <person name="Groussin M."/>
            <person name="Gibbons S.M."/>
            <person name="Avila-Pacheco J."/>
            <person name="Jiang X."/>
            <person name="Kearney S.M."/>
            <person name="Perrotta A.R."/>
            <person name="Berdy B."/>
            <person name="Zhao S."/>
            <person name="Lieberman T.D."/>
            <person name="Swanson P.K."/>
            <person name="Smith M."/>
            <person name="Roesemann S."/>
            <person name="Alexander J.E."/>
            <person name="Rich S.A."/>
            <person name="Livny J."/>
            <person name="Vlamakis H."/>
            <person name="Clish C."/>
            <person name="Bullock K."/>
            <person name="Deik A."/>
            <person name="Scott J."/>
            <person name="Pierce K.A."/>
            <person name="Xavier R.J."/>
            <person name="Alm E.J."/>
        </authorList>
    </citation>
    <scope>NUCLEOTIDE SEQUENCE [LARGE SCALE GENOMIC DNA]</scope>
    <source>
        <strain evidence="2 3">BIOML-A5</strain>
    </source>
</reference>
<dbReference type="GO" id="GO:0016887">
    <property type="term" value="F:ATP hydrolysis activity"/>
    <property type="evidence" value="ECO:0007669"/>
    <property type="project" value="InterPro"/>
</dbReference>
<dbReference type="Gene3D" id="3.40.50.300">
    <property type="entry name" value="P-loop containing nucleotide triphosphate hydrolases"/>
    <property type="match status" value="1"/>
</dbReference>
<evidence type="ECO:0000313" key="2">
    <source>
        <dbReference type="EMBL" id="MSB48496.1"/>
    </source>
</evidence>
<organism evidence="2 3">
    <name type="scientific">Flavonifractor plautii</name>
    <name type="common">Fusobacterium plautii</name>
    <dbReference type="NCBI Taxonomy" id="292800"/>
    <lineage>
        <taxon>Bacteria</taxon>
        <taxon>Bacillati</taxon>
        <taxon>Bacillota</taxon>
        <taxon>Clostridia</taxon>
        <taxon>Eubacteriales</taxon>
        <taxon>Oscillospiraceae</taxon>
        <taxon>Flavonifractor</taxon>
    </lineage>
</organism>
<dbReference type="InterPro" id="IPR027417">
    <property type="entry name" value="P-loop_NTPase"/>
</dbReference>
<evidence type="ECO:0000313" key="3">
    <source>
        <dbReference type="Proteomes" id="UP000429811"/>
    </source>
</evidence>
<dbReference type="Proteomes" id="UP000429811">
    <property type="component" value="Unassembled WGS sequence"/>
</dbReference>
<protein>
    <submittedName>
        <fullName evidence="2">ATP-binding cassette domain-containing protein</fullName>
    </submittedName>
</protein>
<feature type="domain" description="ABC transporter" evidence="1">
    <location>
        <begin position="3"/>
        <end position="93"/>
    </location>
</feature>
<sequence>MSQISMVFQKVYLFHDTIKNNIKFGKPDAIHEQVVAAAKKACYHDFISALPDGYDTVIGEGGATLSGGEKRRVSIARVLPKDAPIVILDEATSSVAAENEHLLLAAIRELTAGKTLISIAHRLSTVRGADQIVVVDQERIVQQGTHDVLIVQDGLYRQFIQIWEQEGGWRLK</sequence>
<evidence type="ECO:0000259" key="1">
    <source>
        <dbReference type="Pfam" id="PF00005"/>
    </source>
</evidence>